<feature type="region of interest" description="Disordered" evidence="1">
    <location>
        <begin position="19"/>
        <end position="42"/>
    </location>
</feature>
<dbReference type="SUPFAM" id="SSF51338">
    <property type="entry name" value="Composite domain of metallo-dependent hydrolases"/>
    <property type="match status" value="1"/>
</dbReference>
<keyword evidence="4" id="KW-1185">Reference proteome</keyword>
<dbReference type="SUPFAM" id="SSF51556">
    <property type="entry name" value="Metallo-dependent hydrolases"/>
    <property type="match status" value="1"/>
</dbReference>
<accession>A0A5P8WBP9</accession>
<dbReference type="InterPro" id="IPR032466">
    <property type="entry name" value="Metal_Hydrolase"/>
</dbReference>
<dbReference type="Gene3D" id="3.20.20.140">
    <property type="entry name" value="Metal-dependent hydrolases"/>
    <property type="match status" value="1"/>
</dbReference>
<dbReference type="InterPro" id="IPR012696">
    <property type="entry name" value="PhnM"/>
</dbReference>
<evidence type="ECO:0000259" key="2">
    <source>
        <dbReference type="Pfam" id="PF01979"/>
    </source>
</evidence>
<protein>
    <submittedName>
        <fullName evidence="3">PhnM, alpha-D-ribose 1-methylphosphonate 5-triphosphate diphosphatase</fullName>
    </submittedName>
</protein>
<evidence type="ECO:0000313" key="4">
    <source>
        <dbReference type="Proteomes" id="UP000326678"/>
    </source>
</evidence>
<feature type="compositionally biased region" description="Polar residues" evidence="1">
    <location>
        <begin position="26"/>
        <end position="42"/>
    </location>
</feature>
<dbReference type="PANTHER" id="PTHR43135">
    <property type="entry name" value="ALPHA-D-RIBOSE 1-METHYLPHOSPHONATE 5-TRIPHOSPHATE DIPHOSPHATASE"/>
    <property type="match status" value="1"/>
</dbReference>
<dbReference type="Pfam" id="PF01979">
    <property type="entry name" value="Amidohydro_1"/>
    <property type="match status" value="1"/>
</dbReference>
<sequence length="427" mass="46918">MLKQPNKVFTITSHQSSVTSHQSPVISHQSSVTSHQSPVTSHQSPVINIMNEQIYTNYRLQLPDQELLGTLVVRDGLIADIQPGIVSYGQNGQGDYLLPGLIELHTDNLERCMSPRPGIRWPLEAAAVYHDRDLASAGITTVCDAIAIGDVAAGSPRLTNYAPMIDVISQRQAAGRFCVEHRLHLRCELAFDKVYEITAQYADHPLLSMISLMDHTPGQRQFTRLDKFKEYYMGKHGVTPDKIDEFIIIRQQQQQIYAQKNRMALVELTKAKGISLASHDDATVEHVQEAVQDGVVLAEFPTTLEAAKAAHSLGLQVLMGAPNLVLGGSHSGNVSAMELVLHNLVDVISSDYVPQSLLQSIWIIAHKTGKPIYQAMQLFTSNPAKAINVFCDRGSLEVGKRADAIAVHDDGIIPRLSATICRGNRIS</sequence>
<organism evidence="3 4">
    <name type="scientific">Nostoc sphaeroides CCNUC1</name>
    <dbReference type="NCBI Taxonomy" id="2653204"/>
    <lineage>
        <taxon>Bacteria</taxon>
        <taxon>Bacillati</taxon>
        <taxon>Cyanobacteriota</taxon>
        <taxon>Cyanophyceae</taxon>
        <taxon>Nostocales</taxon>
        <taxon>Nostocaceae</taxon>
        <taxon>Nostoc</taxon>
    </lineage>
</organism>
<dbReference type="InterPro" id="IPR006680">
    <property type="entry name" value="Amidohydro-rel"/>
</dbReference>
<evidence type="ECO:0000256" key="1">
    <source>
        <dbReference type="SAM" id="MobiDB-lite"/>
    </source>
</evidence>
<reference evidence="3 4" key="1">
    <citation type="submission" date="2019-10" db="EMBL/GenBank/DDBJ databases">
        <title>Genomic and transcriptomic insights into the perfect genentic adaptation of a filamentous nitrogen-fixing cyanobacterium to rice fields.</title>
        <authorList>
            <person name="Chen Z."/>
        </authorList>
    </citation>
    <scope>NUCLEOTIDE SEQUENCE [LARGE SCALE GENOMIC DNA]</scope>
    <source>
        <strain evidence="3">CCNUC1</strain>
    </source>
</reference>
<dbReference type="CDD" id="cd01306">
    <property type="entry name" value="PhnM"/>
    <property type="match status" value="1"/>
</dbReference>
<dbReference type="NCBIfam" id="NF011990">
    <property type="entry name" value="PRK15446.2-6"/>
    <property type="match status" value="1"/>
</dbReference>
<gene>
    <name evidence="3" type="ORF">GXM_07717</name>
</gene>
<dbReference type="PANTHER" id="PTHR43135:SF3">
    <property type="entry name" value="ALPHA-D-RIBOSE 1-METHYLPHOSPHONATE 5-TRIPHOSPHATE DIPHOSPHATASE"/>
    <property type="match status" value="1"/>
</dbReference>
<dbReference type="NCBIfam" id="NF011981">
    <property type="entry name" value="PRK15446.1-2"/>
    <property type="match status" value="1"/>
</dbReference>
<evidence type="ECO:0000313" key="3">
    <source>
        <dbReference type="EMBL" id="QFS50223.1"/>
    </source>
</evidence>
<dbReference type="KEGG" id="nsh:GXM_07717"/>
<dbReference type="GO" id="GO:0019700">
    <property type="term" value="P:organic phosphonate catabolic process"/>
    <property type="evidence" value="ECO:0007669"/>
    <property type="project" value="InterPro"/>
</dbReference>
<dbReference type="PIRSF" id="PIRSF038971">
    <property type="entry name" value="PhnM"/>
    <property type="match status" value="1"/>
</dbReference>
<dbReference type="NCBIfam" id="NF011984">
    <property type="entry name" value="PRK15446.1-5"/>
    <property type="match status" value="1"/>
</dbReference>
<dbReference type="Proteomes" id="UP000326678">
    <property type="component" value="Chromosome Gxm2"/>
</dbReference>
<dbReference type="InterPro" id="IPR011059">
    <property type="entry name" value="Metal-dep_hydrolase_composite"/>
</dbReference>
<proteinExistence type="predicted"/>
<dbReference type="NCBIfam" id="TIGR02318">
    <property type="entry name" value="phosphono_phnM"/>
    <property type="match status" value="1"/>
</dbReference>
<dbReference type="Gene3D" id="2.30.40.10">
    <property type="entry name" value="Urease, subunit C, domain 1"/>
    <property type="match status" value="1"/>
</dbReference>
<name>A0A5P8WBP9_9NOSO</name>
<feature type="domain" description="Amidohydrolase-related" evidence="2">
    <location>
        <begin position="97"/>
        <end position="408"/>
    </location>
</feature>
<dbReference type="AlphaFoldDB" id="A0A5P8WBP9"/>
<dbReference type="InterPro" id="IPR051781">
    <property type="entry name" value="Metallo-dep_Hydrolase"/>
</dbReference>
<dbReference type="EMBL" id="CP045227">
    <property type="protein sequence ID" value="QFS50223.1"/>
    <property type="molecule type" value="Genomic_DNA"/>
</dbReference>
<dbReference type="GO" id="GO:0016810">
    <property type="term" value="F:hydrolase activity, acting on carbon-nitrogen (but not peptide) bonds"/>
    <property type="evidence" value="ECO:0007669"/>
    <property type="project" value="InterPro"/>
</dbReference>